<feature type="transmembrane region" description="Helical" evidence="2">
    <location>
        <begin position="307"/>
        <end position="329"/>
    </location>
</feature>
<proteinExistence type="predicted"/>
<evidence type="ECO:0000313" key="4">
    <source>
        <dbReference type="Proteomes" id="UP000235672"/>
    </source>
</evidence>
<keyword evidence="2" id="KW-0472">Membrane</keyword>
<evidence type="ECO:0000313" key="3">
    <source>
        <dbReference type="EMBL" id="PMD16355.1"/>
    </source>
</evidence>
<evidence type="ECO:0000256" key="2">
    <source>
        <dbReference type="SAM" id="Phobius"/>
    </source>
</evidence>
<name>A0A2J6PQQ1_9HELO</name>
<accession>A0A2J6PQQ1</accession>
<dbReference type="OrthoDB" id="5429716at2759"/>
<keyword evidence="4" id="KW-1185">Reference proteome</keyword>
<protein>
    <recommendedName>
        <fullName evidence="5">Mid2 domain-containing protein</fullName>
    </recommendedName>
</protein>
<gene>
    <name evidence="3" type="ORF">NA56DRAFT_753217</name>
</gene>
<reference evidence="3 4" key="1">
    <citation type="submission" date="2016-05" db="EMBL/GenBank/DDBJ databases">
        <title>A degradative enzymes factory behind the ericoid mycorrhizal symbiosis.</title>
        <authorList>
            <consortium name="DOE Joint Genome Institute"/>
            <person name="Martino E."/>
            <person name="Morin E."/>
            <person name="Grelet G."/>
            <person name="Kuo A."/>
            <person name="Kohler A."/>
            <person name="Daghino S."/>
            <person name="Barry K."/>
            <person name="Choi C."/>
            <person name="Cichocki N."/>
            <person name="Clum A."/>
            <person name="Copeland A."/>
            <person name="Hainaut M."/>
            <person name="Haridas S."/>
            <person name="Labutti K."/>
            <person name="Lindquist E."/>
            <person name="Lipzen A."/>
            <person name="Khouja H.-R."/>
            <person name="Murat C."/>
            <person name="Ohm R."/>
            <person name="Olson A."/>
            <person name="Spatafora J."/>
            <person name="Veneault-Fourrey C."/>
            <person name="Henrissat B."/>
            <person name="Grigoriev I."/>
            <person name="Martin F."/>
            <person name="Perotto S."/>
        </authorList>
    </citation>
    <scope>NUCLEOTIDE SEQUENCE [LARGE SCALE GENOMIC DNA]</scope>
    <source>
        <strain evidence="3 4">UAMH 7357</strain>
    </source>
</reference>
<keyword evidence="2" id="KW-0812">Transmembrane</keyword>
<dbReference type="EMBL" id="KZ613506">
    <property type="protein sequence ID" value="PMD16355.1"/>
    <property type="molecule type" value="Genomic_DNA"/>
</dbReference>
<evidence type="ECO:0000256" key="1">
    <source>
        <dbReference type="SAM" id="MobiDB-lite"/>
    </source>
</evidence>
<feature type="compositionally biased region" description="Low complexity" evidence="1">
    <location>
        <begin position="281"/>
        <end position="292"/>
    </location>
</feature>
<evidence type="ECO:0008006" key="5">
    <source>
        <dbReference type="Google" id="ProtNLM"/>
    </source>
</evidence>
<dbReference type="AlphaFoldDB" id="A0A2J6PQQ1"/>
<organism evidence="3 4">
    <name type="scientific">Hyaloscypha hepaticicola</name>
    <dbReference type="NCBI Taxonomy" id="2082293"/>
    <lineage>
        <taxon>Eukaryota</taxon>
        <taxon>Fungi</taxon>
        <taxon>Dikarya</taxon>
        <taxon>Ascomycota</taxon>
        <taxon>Pezizomycotina</taxon>
        <taxon>Leotiomycetes</taxon>
        <taxon>Helotiales</taxon>
        <taxon>Hyaloscyphaceae</taxon>
        <taxon>Hyaloscypha</taxon>
    </lineage>
</organism>
<feature type="region of interest" description="Disordered" evidence="1">
    <location>
        <begin position="281"/>
        <end position="301"/>
    </location>
</feature>
<dbReference type="Proteomes" id="UP000235672">
    <property type="component" value="Unassembled WGS sequence"/>
</dbReference>
<keyword evidence="2" id="KW-1133">Transmembrane helix</keyword>
<sequence>MYSFWGCSFGELSLPVCHYPRARDITLSHSLTTTTSSLSAIHFHRHKLFAMAATRSNLGPMTTAWAQPSSCTIPTAVPQSAEGAFADTQTVALGLSCLASITCNSESISCSTSYFSTPDPACVPPQTMSYNYAGDGFYSPGLVCPQSYTTACETTNAGTGNFQPYYALTAGETAAGCCPISFNCNNNGLTQQCVYTATSTYFIQDWCYSDISSLSAYQVPATIVGGPGSLIEGPQAQTFTTTGLLVDSGAVFYEPIDSIVMYAPMFQLNFQGSDLSLTTHSISSTGTTNTSPTNPPAPHSLSSGAKAGIGVGVTIFALAIIGVLAWFILRHRRLKLAGGQPSYNETPELQGREKYDMPGQHAQNPAQYAQDTAQYAPVPSQYAYELPHNGFNIKLLFFNAIAFHLAKATADKPYGGWRIRHSLAHYSSL</sequence>